<comment type="similarity">
    <text evidence="1">Belongs to the F420H(2)-dependent quinone reductase family.</text>
</comment>
<organism evidence="4 5">
    <name type="scientific">Nocardia transvalensis</name>
    <dbReference type="NCBI Taxonomy" id="37333"/>
    <lineage>
        <taxon>Bacteria</taxon>
        <taxon>Bacillati</taxon>
        <taxon>Actinomycetota</taxon>
        <taxon>Actinomycetes</taxon>
        <taxon>Mycobacteriales</taxon>
        <taxon>Nocardiaceae</taxon>
        <taxon>Nocardia</taxon>
    </lineage>
</organism>
<dbReference type="AlphaFoldDB" id="A0A7W9P9S5"/>
<dbReference type="InterPro" id="IPR012349">
    <property type="entry name" value="Split_barrel_FMN-bd"/>
</dbReference>
<evidence type="ECO:0000256" key="3">
    <source>
        <dbReference type="SAM" id="MobiDB-lite"/>
    </source>
</evidence>
<dbReference type="EMBL" id="JACHIT010000001">
    <property type="protein sequence ID" value="MBB5912142.1"/>
    <property type="molecule type" value="Genomic_DNA"/>
</dbReference>
<dbReference type="InterPro" id="IPR019587">
    <property type="entry name" value="Polyketide_cyclase/dehydratase"/>
</dbReference>
<comment type="catalytic activity">
    <reaction evidence="2">
        <text>oxidized coenzyme F420-(gamma-L-Glu)(n) + a quinol + H(+) = reduced coenzyme F420-(gamma-L-Glu)(n) + a quinone</text>
        <dbReference type="Rhea" id="RHEA:39663"/>
        <dbReference type="Rhea" id="RHEA-COMP:12939"/>
        <dbReference type="Rhea" id="RHEA-COMP:14378"/>
        <dbReference type="ChEBI" id="CHEBI:15378"/>
        <dbReference type="ChEBI" id="CHEBI:24646"/>
        <dbReference type="ChEBI" id="CHEBI:132124"/>
        <dbReference type="ChEBI" id="CHEBI:133980"/>
        <dbReference type="ChEBI" id="CHEBI:139511"/>
    </reaction>
</comment>
<dbReference type="Proteomes" id="UP000540412">
    <property type="component" value="Unassembled WGS sequence"/>
</dbReference>
<sequence>MQTLTVERVISAPVDKVFDWFADSENFAAATAVLRNELVQPASDTPYGVGAVRKVTWFFGSYTERITVHDSPKKLGWIIESGFPAIRHQGAELTFSEVPGGTRVVLTTTAQATIPVGADFVTRNVGFPVLAAGYRNVLRTADVAITSPRKAKQASRQGWVAKPRNYVFDQALKAIRNTHHFILKVSGGKWGNKQFGMAAIELHVIGRKSGARRTAVLWVPLMSPDRVVLVASKEGDDRDPEWYRNLVATPEVELTIDGVTTPWLARTANAEEKADLWPKIVKAYHGFAVYQTRTDRDIPVVICEPRSETAAADSGKPAKKKANSQGTTV</sequence>
<dbReference type="GO" id="GO:0070967">
    <property type="term" value="F:coenzyme F420 binding"/>
    <property type="evidence" value="ECO:0007669"/>
    <property type="project" value="TreeGrafter"/>
</dbReference>
<proteinExistence type="inferred from homology"/>
<dbReference type="GO" id="GO:0016491">
    <property type="term" value="F:oxidoreductase activity"/>
    <property type="evidence" value="ECO:0007669"/>
    <property type="project" value="InterPro"/>
</dbReference>
<dbReference type="GO" id="GO:0005886">
    <property type="term" value="C:plasma membrane"/>
    <property type="evidence" value="ECO:0007669"/>
    <property type="project" value="TreeGrafter"/>
</dbReference>
<dbReference type="NCBIfam" id="TIGR00026">
    <property type="entry name" value="hi_GC_TIGR00026"/>
    <property type="match status" value="1"/>
</dbReference>
<dbReference type="Pfam" id="PF04075">
    <property type="entry name" value="F420H2_quin_red"/>
    <property type="match status" value="1"/>
</dbReference>
<dbReference type="Gene3D" id="2.30.110.10">
    <property type="entry name" value="Electron Transport, Fmn-binding Protein, Chain A"/>
    <property type="match status" value="1"/>
</dbReference>
<dbReference type="SUPFAM" id="SSF55961">
    <property type="entry name" value="Bet v1-like"/>
    <property type="match status" value="1"/>
</dbReference>
<accession>A0A7W9P9S5</accession>
<feature type="region of interest" description="Disordered" evidence="3">
    <location>
        <begin position="307"/>
        <end position="329"/>
    </location>
</feature>
<keyword evidence="5" id="KW-1185">Reference proteome</keyword>
<comment type="caution">
    <text evidence="4">The sequence shown here is derived from an EMBL/GenBank/DDBJ whole genome shotgun (WGS) entry which is preliminary data.</text>
</comment>
<evidence type="ECO:0000313" key="5">
    <source>
        <dbReference type="Proteomes" id="UP000540412"/>
    </source>
</evidence>
<dbReference type="RefSeq" id="WP_063709973.1">
    <property type="nucleotide sequence ID" value="NZ_JACHIT010000001.1"/>
</dbReference>
<protein>
    <submittedName>
        <fullName evidence="4">Deazaflavin-dependent oxidoreductase (Nitroreductase family)</fullName>
    </submittedName>
</protein>
<evidence type="ECO:0000313" key="4">
    <source>
        <dbReference type="EMBL" id="MBB5912142.1"/>
    </source>
</evidence>
<dbReference type="PANTHER" id="PTHR39428:SF3">
    <property type="entry name" value="DEAZAFLAVIN-DEPENDENT NITROREDUCTASE"/>
    <property type="match status" value="1"/>
</dbReference>
<dbReference type="Pfam" id="PF10604">
    <property type="entry name" value="Polyketide_cyc2"/>
    <property type="match status" value="1"/>
</dbReference>
<dbReference type="InterPro" id="IPR004378">
    <property type="entry name" value="F420H2_quin_Rdtase"/>
</dbReference>
<gene>
    <name evidence="4" type="ORF">BJY24_001009</name>
</gene>
<dbReference type="PANTHER" id="PTHR39428">
    <property type="entry name" value="F420H(2)-DEPENDENT QUINONE REDUCTASE RV1261C"/>
    <property type="match status" value="1"/>
</dbReference>
<name>A0A7W9P9S5_9NOCA</name>
<evidence type="ECO:0000256" key="2">
    <source>
        <dbReference type="ARBA" id="ARBA00049106"/>
    </source>
</evidence>
<evidence type="ECO:0000256" key="1">
    <source>
        <dbReference type="ARBA" id="ARBA00008710"/>
    </source>
</evidence>
<dbReference type="InterPro" id="IPR023393">
    <property type="entry name" value="START-like_dom_sf"/>
</dbReference>
<reference evidence="4 5" key="1">
    <citation type="submission" date="2020-08" db="EMBL/GenBank/DDBJ databases">
        <title>Sequencing the genomes of 1000 actinobacteria strains.</title>
        <authorList>
            <person name="Klenk H.-P."/>
        </authorList>
    </citation>
    <scope>NUCLEOTIDE SEQUENCE [LARGE SCALE GENOMIC DNA]</scope>
    <source>
        <strain evidence="4 5">DSM 43582</strain>
    </source>
</reference>
<dbReference type="Gene3D" id="3.30.530.20">
    <property type="match status" value="1"/>
</dbReference>